<reference evidence="3 4" key="1">
    <citation type="submission" date="2017-10" db="EMBL/GenBank/DDBJ databases">
        <title>Effective Description of Clostridium neonatale sp. nov. linked to necrotizing enterocolitis in neonates and a clarification of species assignable to the genus Clostridium (Prazmowski 1880) emend. Lawson and Rainey 2016.</title>
        <authorList>
            <person name="Bernard K."/>
            <person name="Burdz T."/>
            <person name="Wiebe D."/>
            <person name="Balcewich B."/>
            <person name="Alfa M."/>
            <person name="Bernier A.-M."/>
        </authorList>
    </citation>
    <scope>NUCLEOTIDE SEQUENCE [LARGE SCALE GENOMIC DNA]</scope>
    <source>
        <strain evidence="3 4">LCDC99A005</strain>
    </source>
</reference>
<dbReference type="InterPro" id="IPR037523">
    <property type="entry name" value="VOC_core"/>
</dbReference>
<keyword evidence="4" id="KW-1185">Reference proteome</keyword>
<dbReference type="GO" id="GO:0051213">
    <property type="term" value="F:dioxygenase activity"/>
    <property type="evidence" value="ECO:0007669"/>
    <property type="project" value="UniProtKB-KW"/>
</dbReference>
<sequence>MKSIHHVCIQTEKYEESLNFYTNILGFELIHETENFHTRGYNTWLKLGDFMIELQTNKEGEKLKEYTSSSAGIVHMCFKVDDINEEYNRIKSLGYDNFKRKNSEEIYKVENGYLFKIIAPEGTQIEFRDSEI</sequence>
<dbReference type="Gene3D" id="3.10.180.10">
    <property type="entry name" value="2,3-Dihydroxybiphenyl 1,2-Dioxygenase, domain 1"/>
    <property type="match status" value="1"/>
</dbReference>
<dbReference type="OrthoDB" id="9788468at2"/>
<dbReference type="Proteomes" id="UP001189143">
    <property type="component" value="Unassembled WGS sequence"/>
</dbReference>
<keyword evidence="3" id="KW-0223">Dioxygenase</keyword>
<dbReference type="RefSeq" id="WP_058295877.1">
    <property type="nucleotide sequence ID" value="NZ_CAMRXB010000107.1"/>
</dbReference>
<dbReference type="STRING" id="137838.GCA_001458595_03176"/>
<organism evidence="3 4">
    <name type="scientific">Clostridium neonatale</name>
    <dbReference type="NCBI Taxonomy" id="137838"/>
    <lineage>
        <taxon>Bacteria</taxon>
        <taxon>Bacillati</taxon>
        <taxon>Bacillota</taxon>
        <taxon>Clostridia</taxon>
        <taxon>Eubacteriales</taxon>
        <taxon>Clostridiaceae</taxon>
        <taxon>Clostridium</taxon>
    </lineage>
</organism>
<evidence type="ECO:0000313" key="2">
    <source>
        <dbReference type="EMBL" id="CAI3662831.1"/>
    </source>
</evidence>
<dbReference type="InterPro" id="IPR004360">
    <property type="entry name" value="Glyas_Fos-R_dOase_dom"/>
</dbReference>
<dbReference type="Proteomes" id="UP000220840">
    <property type="component" value="Unassembled WGS sequence"/>
</dbReference>
<dbReference type="EMBL" id="CAMTCP010000262">
    <property type="protein sequence ID" value="CAI3662831.1"/>
    <property type="molecule type" value="Genomic_DNA"/>
</dbReference>
<evidence type="ECO:0000313" key="4">
    <source>
        <dbReference type="Proteomes" id="UP000220840"/>
    </source>
</evidence>
<dbReference type="PANTHER" id="PTHR21366">
    <property type="entry name" value="GLYOXALASE FAMILY PROTEIN"/>
    <property type="match status" value="1"/>
</dbReference>
<dbReference type="PROSITE" id="PS51819">
    <property type="entry name" value="VOC"/>
    <property type="match status" value="1"/>
</dbReference>
<reference evidence="2" key="2">
    <citation type="submission" date="2022-10" db="EMBL/GenBank/DDBJ databases">
        <authorList>
            <person name="Aires J."/>
            <person name="Mesa V."/>
        </authorList>
    </citation>
    <scope>NUCLEOTIDE SEQUENCE</scope>
    <source>
        <strain evidence="2">Clostridium neonatale JD116</strain>
    </source>
</reference>
<comment type="caution">
    <text evidence="3">The sequence shown here is derived from an EMBL/GenBank/DDBJ whole genome shotgun (WGS) entry which is preliminary data.</text>
</comment>
<evidence type="ECO:0000313" key="3">
    <source>
        <dbReference type="EMBL" id="PEG31726.1"/>
    </source>
</evidence>
<evidence type="ECO:0000259" key="1">
    <source>
        <dbReference type="PROSITE" id="PS51819"/>
    </source>
</evidence>
<gene>
    <name evidence="2" type="ORF">CNEO2_620002</name>
    <name evidence="3" type="ORF">CQ394_08530</name>
</gene>
<keyword evidence="3" id="KW-0560">Oxidoreductase</keyword>
<dbReference type="EMBL" id="PDCJ01000001">
    <property type="protein sequence ID" value="PEG31726.1"/>
    <property type="molecule type" value="Genomic_DNA"/>
</dbReference>
<dbReference type="SUPFAM" id="SSF54593">
    <property type="entry name" value="Glyoxalase/Bleomycin resistance protein/Dihydroxybiphenyl dioxygenase"/>
    <property type="match status" value="1"/>
</dbReference>
<protein>
    <submittedName>
        <fullName evidence="3">Glyoxalase/bleomycin resistance/dioxygenase family protein</fullName>
    </submittedName>
</protein>
<proteinExistence type="predicted"/>
<accession>A0A2A7MJ74</accession>
<feature type="domain" description="VOC" evidence="1">
    <location>
        <begin position="3"/>
        <end position="130"/>
    </location>
</feature>
<name>A0A2A7MJ74_9CLOT</name>
<dbReference type="Pfam" id="PF00903">
    <property type="entry name" value="Glyoxalase"/>
    <property type="match status" value="1"/>
</dbReference>
<dbReference type="InterPro" id="IPR029068">
    <property type="entry name" value="Glyas_Bleomycin-R_OHBP_Dase"/>
</dbReference>
<dbReference type="AlphaFoldDB" id="A0A2A7MJ74"/>
<dbReference type="InterPro" id="IPR050383">
    <property type="entry name" value="GlyoxalaseI/FosfomycinResist"/>
</dbReference>